<dbReference type="HOGENOM" id="CLU_077889_0_0_11"/>
<feature type="domain" description="Alpha/beta hydrolase fold-5" evidence="1">
    <location>
        <begin position="90"/>
        <end position="245"/>
    </location>
</feature>
<dbReference type="EMBL" id="JDYK01000003">
    <property type="protein sequence ID" value="EWS82346.1"/>
    <property type="molecule type" value="Genomic_DNA"/>
</dbReference>
<name>Z9JX12_9MICO</name>
<evidence type="ECO:0000313" key="2">
    <source>
        <dbReference type="EMBL" id="EWS82346.1"/>
    </source>
</evidence>
<keyword evidence="3" id="KW-1185">Reference proteome</keyword>
<keyword evidence="2" id="KW-0378">Hydrolase</keyword>
<proteinExistence type="predicted"/>
<dbReference type="SUPFAM" id="SSF53474">
    <property type="entry name" value="alpha/beta-Hydrolases"/>
    <property type="match status" value="1"/>
</dbReference>
<gene>
    <name evidence="2" type="ORF">BF93_12125</name>
</gene>
<organism evidence="2 3">
    <name type="scientific">Brachybacterium phenoliresistens</name>
    <dbReference type="NCBI Taxonomy" id="396014"/>
    <lineage>
        <taxon>Bacteria</taxon>
        <taxon>Bacillati</taxon>
        <taxon>Actinomycetota</taxon>
        <taxon>Actinomycetes</taxon>
        <taxon>Micrococcales</taxon>
        <taxon>Dermabacteraceae</taxon>
        <taxon>Brachybacterium</taxon>
    </lineage>
</organism>
<dbReference type="AlphaFoldDB" id="Z9JX12"/>
<dbReference type="InterPro" id="IPR029059">
    <property type="entry name" value="AB_hydrolase_5"/>
</dbReference>
<reference evidence="2 3" key="1">
    <citation type="submission" date="2014-02" db="EMBL/GenBank/DDBJ databases">
        <title>Genome sequence of Brachybacterium phenoliresistens strain W13A50.</title>
        <authorList>
            <person name="Wang X."/>
        </authorList>
    </citation>
    <scope>NUCLEOTIDE SEQUENCE [LARGE SCALE GENOMIC DNA]</scope>
    <source>
        <strain evidence="2 3">W13A50</strain>
    </source>
</reference>
<dbReference type="Pfam" id="PF12695">
    <property type="entry name" value="Abhydrolase_5"/>
    <property type="match status" value="1"/>
</dbReference>
<evidence type="ECO:0000259" key="1">
    <source>
        <dbReference type="Pfam" id="PF12695"/>
    </source>
</evidence>
<dbReference type="GO" id="GO:0016787">
    <property type="term" value="F:hydrolase activity"/>
    <property type="evidence" value="ECO:0007669"/>
    <property type="project" value="UniProtKB-KW"/>
</dbReference>
<accession>Z9JX12</accession>
<dbReference type="InterPro" id="IPR029058">
    <property type="entry name" value="AB_hydrolase_fold"/>
</dbReference>
<evidence type="ECO:0000313" key="3">
    <source>
        <dbReference type="Proteomes" id="UP000023067"/>
    </source>
</evidence>
<sequence>MPSTSRRPRALRLLLGLVAALGVLVLVAAGGFLVWANVGVMDAEEAPYAAVLEDPGIVARSSREALVLLPGDATASSPEGNGAPTAPAMGLVFYPGAKVEAEAYAARLSSLVTEHEVAVVIVRPALHLALFDRRGLSTFTDLVPEAGTWMVGGHSMGGVRACQVAAEADALILFGSYCATDLSGTDLPVLSLGGSEDGLSTPQKIADARPLLPADAELVEIPGASHASFGDYGPQSGDGTPTIDDGAMTAEVTQQISGLMTDLALT</sequence>
<protein>
    <submittedName>
        <fullName evidence="2">Hydrolase</fullName>
    </submittedName>
</protein>
<dbReference type="PATRIC" id="fig|396014.3.peg.932"/>
<comment type="caution">
    <text evidence="2">The sequence shown here is derived from an EMBL/GenBank/DDBJ whole genome shotgun (WGS) entry which is preliminary data.</text>
</comment>
<dbReference type="eggNOG" id="COG2945">
    <property type="taxonomic scope" value="Bacteria"/>
</dbReference>
<dbReference type="Proteomes" id="UP000023067">
    <property type="component" value="Unassembled WGS sequence"/>
</dbReference>
<dbReference type="STRING" id="396014.BF93_12125"/>
<dbReference type="OrthoDB" id="9780932at2"/>
<dbReference type="RefSeq" id="WP_038370885.1">
    <property type="nucleotide sequence ID" value="NZ_KK069989.1"/>
</dbReference>
<dbReference type="Gene3D" id="3.40.50.1820">
    <property type="entry name" value="alpha/beta hydrolase"/>
    <property type="match status" value="1"/>
</dbReference>